<dbReference type="Proteomes" id="UP000316759">
    <property type="component" value="Unassembled WGS sequence"/>
</dbReference>
<keyword evidence="2" id="KW-1185">Reference proteome</keyword>
<proteinExistence type="predicted"/>
<dbReference type="AlphaFoldDB" id="A0A504YBD0"/>
<organism evidence="1 2">
    <name type="scientific">Fasciola gigantica</name>
    <name type="common">Giant liver fluke</name>
    <dbReference type="NCBI Taxonomy" id="46835"/>
    <lineage>
        <taxon>Eukaryota</taxon>
        <taxon>Metazoa</taxon>
        <taxon>Spiralia</taxon>
        <taxon>Lophotrochozoa</taxon>
        <taxon>Platyhelminthes</taxon>
        <taxon>Trematoda</taxon>
        <taxon>Digenea</taxon>
        <taxon>Plagiorchiida</taxon>
        <taxon>Echinostomata</taxon>
        <taxon>Echinostomatoidea</taxon>
        <taxon>Fasciolidae</taxon>
        <taxon>Fasciola</taxon>
    </lineage>
</organism>
<gene>
    <name evidence="1" type="ORF">FGIG_00954</name>
</gene>
<name>A0A504YBD0_FASGI</name>
<dbReference type="OrthoDB" id="8194935at2759"/>
<dbReference type="STRING" id="46835.A0A504YBD0"/>
<protein>
    <submittedName>
        <fullName evidence="1">Uncharacterized protein</fullName>
    </submittedName>
</protein>
<dbReference type="EMBL" id="SUNJ01012672">
    <property type="protein sequence ID" value="TPP57841.1"/>
    <property type="molecule type" value="Genomic_DNA"/>
</dbReference>
<sequence length="137" mass="14677">MKACPTVAPSPLFCAYLALRRTSTDHSHAYPVMAAGVVRKKSYVDGCLVSLNSVDDAFRLVGKLSVRLQKGGFNLIKRASNGPVVLTHMKGDELPGINGNISTQTPDVRGALGVQRDVTSGDFTFQVKMASVPRTKT</sequence>
<reference evidence="1 2" key="1">
    <citation type="submission" date="2019-04" db="EMBL/GenBank/DDBJ databases">
        <title>Annotation for the trematode Fasciola gigantica.</title>
        <authorList>
            <person name="Choi Y.-J."/>
        </authorList>
    </citation>
    <scope>NUCLEOTIDE SEQUENCE [LARGE SCALE GENOMIC DNA]</scope>
    <source>
        <strain evidence="1">Uganda_cow_1</strain>
    </source>
</reference>
<comment type="caution">
    <text evidence="1">The sequence shown here is derived from an EMBL/GenBank/DDBJ whole genome shotgun (WGS) entry which is preliminary data.</text>
</comment>
<dbReference type="PANTHER" id="PTHR47331">
    <property type="entry name" value="PHD-TYPE DOMAIN-CONTAINING PROTEIN"/>
    <property type="match status" value="1"/>
</dbReference>
<evidence type="ECO:0000313" key="2">
    <source>
        <dbReference type="Proteomes" id="UP000316759"/>
    </source>
</evidence>
<evidence type="ECO:0000313" key="1">
    <source>
        <dbReference type="EMBL" id="TPP57841.1"/>
    </source>
</evidence>
<accession>A0A504YBD0</accession>